<gene>
    <name evidence="3" type="ORF">Mco01_04700</name>
</gene>
<dbReference type="Gene3D" id="1.10.30.50">
    <property type="match status" value="1"/>
</dbReference>
<organism evidence="3 4">
    <name type="scientific">Microbispora corallina</name>
    <dbReference type="NCBI Taxonomy" id="83302"/>
    <lineage>
        <taxon>Bacteria</taxon>
        <taxon>Bacillati</taxon>
        <taxon>Actinomycetota</taxon>
        <taxon>Actinomycetes</taxon>
        <taxon>Streptosporangiales</taxon>
        <taxon>Streptosporangiaceae</taxon>
        <taxon>Microbispora</taxon>
    </lineage>
</organism>
<feature type="compositionally biased region" description="Low complexity" evidence="1">
    <location>
        <begin position="121"/>
        <end position="145"/>
    </location>
</feature>
<dbReference type="InterPro" id="IPR003615">
    <property type="entry name" value="HNH_nuc"/>
</dbReference>
<feature type="compositionally biased region" description="Basic residues" evidence="1">
    <location>
        <begin position="589"/>
        <end position="602"/>
    </location>
</feature>
<accession>A0ABQ4FRM5</accession>
<feature type="region of interest" description="Disordered" evidence="1">
    <location>
        <begin position="589"/>
        <end position="611"/>
    </location>
</feature>
<evidence type="ECO:0000259" key="2">
    <source>
        <dbReference type="SMART" id="SM00507"/>
    </source>
</evidence>
<proteinExistence type="predicted"/>
<feature type="region of interest" description="Disordered" evidence="1">
    <location>
        <begin position="30"/>
        <end position="145"/>
    </location>
</feature>
<evidence type="ECO:0000256" key="1">
    <source>
        <dbReference type="SAM" id="MobiDB-lite"/>
    </source>
</evidence>
<dbReference type="SMART" id="SM00507">
    <property type="entry name" value="HNHc"/>
    <property type="match status" value="1"/>
</dbReference>
<feature type="region of interest" description="Disordered" evidence="1">
    <location>
        <begin position="392"/>
        <end position="448"/>
    </location>
</feature>
<protein>
    <recommendedName>
        <fullName evidence="2">HNH nuclease domain-containing protein</fullName>
    </recommendedName>
</protein>
<name>A0ABQ4FRM5_9ACTN</name>
<dbReference type="CDD" id="cd00085">
    <property type="entry name" value="HNHc"/>
    <property type="match status" value="1"/>
</dbReference>
<feature type="domain" description="HNH nuclease" evidence="2">
    <location>
        <begin position="507"/>
        <end position="559"/>
    </location>
</feature>
<dbReference type="Proteomes" id="UP000603904">
    <property type="component" value="Unassembled WGS sequence"/>
</dbReference>
<sequence length="611" mass="64879">MFEVGEFVVGEEVSQVSAFPAEESFGAFDDAHAFDVPSPLSGTILDPQALRRPGRRGSGPGGRRRRDRGRRQETFAFPRGESAEGGARYASGMGTEEADGRADAAGYASGVGTEEADGRADAAGSAGSAPDTAAGPAPEAGTTATGEWVSRLRETASRLAAADPPDSAVTCLEEAEELTTVRDLVISAITARVDRVHATGEAKANGHASTGTWLRTATGMTGAGATRLLRISTELSRLPVVRDRFASGALAEGAVDAITQVTARLTEAQAALAEPILLELAQTASPAEVCKVGRYLRELLDPGSLDGEAEDDYAARFLLVRPSPTGGVEGEFRLPREAGARLREFLTAYARPRDKHDDRPLRVRQADAFSALLTKKVSTELLVLVRAESLPDDALSGSDQDQAAAREPVQEQAEHEPGHARAGASGGQVTGTGAHERPGAGERPDACRTCGHAPDRLAPGLLVATGHLLPVSDVHRLARTSKLVRMVVNAKGQILDMGRAVRLATPAQRQAIVTRYATCYVEGCPIPADMAEVDHVTGWADGGTTDLDHLAPACGWHNRDKAVHPERYLPRRNDDGTWTLLYLGRRARHRGSRSGQARRGRRGGSPDRLRR</sequence>
<feature type="compositionally biased region" description="Basic and acidic residues" evidence="1">
    <location>
        <begin position="434"/>
        <end position="446"/>
    </location>
</feature>
<keyword evidence="4" id="KW-1185">Reference proteome</keyword>
<comment type="caution">
    <text evidence="3">The sequence shown here is derived from an EMBL/GenBank/DDBJ whole genome shotgun (WGS) entry which is preliminary data.</text>
</comment>
<dbReference type="EMBL" id="BOOC01000002">
    <property type="protein sequence ID" value="GIH37470.1"/>
    <property type="molecule type" value="Genomic_DNA"/>
</dbReference>
<evidence type="ECO:0000313" key="4">
    <source>
        <dbReference type="Proteomes" id="UP000603904"/>
    </source>
</evidence>
<reference evidence="3 4" key="1">
    <citation type="submission" date="2021-01" db="EMBL/GenBank/DDBJ databases">
        <title>Whole genome shotgun sequence of Microbispora corallina NBRC 16416.</title>
        <authorList>
            <person name="Komaki H."/>
            <person name="Tamura T."/>
        </authorList>
    </citation>
    <scope>NUCLEOTIDE SEQUENCE [LARGE SCALE GENOMIC DNA]</scope>
    <source>
        <strain evidence="3 4">NBRC 16416</strain>
    </source>
</reference>
<feature type="compositionally biased region" description="Basic and acidic residues" evidence="1">
    <location>
        <begin position="408"/>
        <end position="419"/>
    </location>
</feature>
<evidence type="ECO:0000313" key="3">
    <source>
        <dbReference type="EMBL" id="GIH37470.1"/>
    </source>
</evidence>